<dbReference type="AlphaFoldDB" id="B2A1A0"/>
<gene>
    <name evidence="2" type="ordered locus">Nther_2475</name>
</gene>
<protein>
    <submittedName>
        <fullName evidence="2">Uncharacterized protein</fullName>
    </submittedName>
</protein>
<evidence type="ECO:0000313" key="2">
    <source>
        <dbReference type="EMBL" id="ACB86038.1"/>
    </source>
</evidence>
<proteinExistence type="predicted"/>
<dbReference type="STRING" id="457570.Nther_2475"/>
<name>B2A1A0_NATTJ</name>
<sequence length="137" mass="15074">MIQDKGFKVIVFCLALLLLPAAPIMAHLMLIEPVEDGKIQVVFDDDTIASNAEVTVYNENDEKIKEGEVDENGKFSYPEEAEFIVADDGLGHRAEHAVGEDSNEQLPRELTIGVVLVVLALIAGIFKYRSSKNQKSS</sequence>
<dbReference type="Proteomes" id="UP000001683">
    <property type="component" value="Chromosome"/>
</dbReference>
<keyword evidence="1" id="KW-0812">Transmembrane</keyword>
<dbReference type="EMBL" id="CP001034">
    <property type="protein sequence ID" value="ACB86038.1"/>
    <property type="molecule type" value="Genomic_DNA"/>
</dbReference>
<dbReference type="InParanoid" id="B2A1A0"/>
<reference evidence="2 3" key="1">
    <citation type="submission" date="2008-04" db="EMBL/GenBank/DDBJ databases">
        <title>Complete sequence of chromosome of Natranaerobius thermophilus JW/NM-WN-LF.</title>
        <authorList>
            <consortium name="US DOE Joint Genome Institute"/>
            <person name="Copeland A."/>
            <person name="Lucas S."/>
            <person name="Lapidus A."/>
            <person name="Glavina del Rio T."/>
            <person name="Dalin E."/>
            <person name="Tice H."/>
            <person name="Bruce D."/>
            <person name="Goodwin L."/>
            <person name="Pitluck S."/>
            <person name="Chertkov O."/>
            <person name="Brettin T."/>
            <person name="Detter J.C."/>
            <person name="Han C."/>
            <person name="Kuske C.R."/>
            <person name="Schmutz J."/>
            <person name="Larimer F."/>
            <person name="Land M."/>
            <person name="Hauser L."/>
            <person name="Kyrpides N."/>
            <person name="Lykidis A."/>
            <person name="Mesbah N.M."/>
            <person name="Wiegel J."/>
        </authorList>
    </citation>
    <scope>NUCLEOTIDE SEQUENCE [LARGE SCALE GENOMIC DNA]</scope>
    <source>
        <strain evidence="3">ATCC BAA-1301 / DSM 18059 / JW/NM-WN-LF</strain>
    </source>
</reference>
<dbReference type="HOGENOM" id="CLU_1863030_0_0_9"/>
<feature type="transmembrane region" description="Helical" evidence="1">
    <location>
        <begin position="110"/>
        <end position="128"/>
    </location>
</feature>
<evidence type="ECO:0000256" key="1">
    <source>
        <dbReference type="SAM" id="Phobius"/>
    </source>
</evidence>
<dbReference type="eggNOG" id="ENOG50331ME">
    <property type="taxonomic scope" value="Bacteria"/>
</dbReference>
<dbReference type="KEGG" id="nth:Nther_2475"/>
<keyword evidence="3" id="KW-1185">Reference proteome</keyword>
<keyword evidence="1" id="KW-0472">Membrane</keyword>
<organism evidence="2 3">
    <name type="scientific">Natranaerobius thermophilus (strain ATCC BAA-1301 / DSM 18059 / JW/NM-WN-LF)</name>
    <dbReference type="NCBI Taxonomy" id="457570"/>
    <lineage>
        <taxon>Bacteria</taxon>
        <taxon>Bacillati</taxon>
        <taxon>Bacillota</taxon>
        <taxon>Clostridia</taxon>
        <taxon>Natranaerobiales</taxon>
        <taxon>Natranaerobiaceae</taxon>
        <taxon>Natranaerobius</taxon>
    </lineage>
</organism>
<accession>B2A1A0</accession>
<keyword evidence="1" id="KW-1133">Transmembrane helix</keyword>
<reference evidence="2 3" key="2">
    <citation type="journal article" date="2011" name="J. Bacteriol.">
        <title>Complete genome sequence of the anaerobic, halophilic alkalithermophile Natranaerobius thermophilus JW/NM-WN-LF.</title>
        <authorList>
            <person name="Zhao B."/>
            <person name="Mesbah N.M."/>
            <person name="Dalin E."/>
            <person name="Goodwin L."/>
            <person name="Nolan M."/>
            <person name="Pitluck S."/>
            <person name="Chertkov O."/>
            <person name="Brettin T.S."/>
            <person name="Han J."/>
            <person name="Larimer F.W."/>
            <person name="Land M.L."/>
            <person name="Hauser L."/>
            <person name="Kyrpides N."/>
            <person name="Wiegel J."/>
        </authorList>
    </citation>
    <scope>NUCLEOTIDE SEQUENCE [LARGE SCALE GENOMIC DNA]</scope>
    <source>
        <strain evidence="3">ATCC BAA-1301 / DSM 18059 / JW/NM-WN-LF</strain>
    </source>
</reference>
<evidence type="ECO:0000313" key="3">
    <source>
        <dbReference type="Proteomes" id="UP000001683"/>
    </source>
</evidence>